<name>A0A1M5WDS3_9FIRM</name>
<evidence type="ECO:0000256" key="1">
    <source>
        <dbReference type="SAM" id="SignalP"/>
    </source>
</evidence>
<dbReference type="OrthoDB" id="2086933at2"/>
<proteinExistence type="predicted"/>
<protein>
    <submittedName>
        <fullName evidence="2">Uncharacterized protein</fullName>
    </submittedName>
</protein>
<dbReference type="EMBL" id="FQXO01000103">
    <property type="protein sequence ID" value="SHH85655.1"/>
    <property type="molecule type" value="Genomic_DNA"/>
</dbReference>
<organism evidence="2 3">
    <name type="scientific">Caloranaerobacter azorensis DSM 13643</name>
    <dbReference type="NCBI Taxonomy" id="1121264"/>
    <lineage>
        <taxon>Bacteria</taxon>
        <taxon>Bacillati</taxon>
        <taxon>Bacillota</taxon>
        <taxon>Tissierellia</taxon>
        <taxon>Tissierellales</taxon>
        <taxon>Thermohalobacteraceae</taxon>
        <taxon>Caloranaerobacter</taxon>
    </lineage>
</organism>
<keyword evidence="3" id="KW-1185">Reference proteome</keyword>
<sequence length="132" mass="15156">MKKKRTIMVLALALMLIMAVPVLAKTSERILEYKGTKAIATLETDFNWSVFGKDYGKAKTKFTTGNNGYRVAVRIERWDDKYTMADYKYDSSSSLAQCNYTWTDVYAYMSRHSIDNSSNTVEYAVDSFNHVE</sequence>
<accession>A0A1M5WDS3</accession>
<dbReference type="AlphaFoldDB" id="A0A1M5WDS3"/>
<reference evidence="3" key="1">
    <citation type="submission" date="2016-11" db="EMBL/GenBank/DDBJ databases">
        <authorList>
            <person name="Varghese N."/>
            <person name="Submissions S."/>
        </authorList>
    </citation>
    <scope>NUCLEOTIDE SEQUENCE [LARGE SCALE GENOMIC DNA]</scope>
    <source>
        <strain evidence="3">DSM 13643</strain>
    </source>
</reference>
<feature type="chain" id="PRO_5012951667" evidence="1">
    <location>
        <begin position="25"/>
        <end position="132"/>
    </location>
</feature>
<feature type="signal peptide" evidence="1">
    <location>
        <begin position="1"/>
        <end position="24"/>
    </location>
</feature>
<evidence type="ECO:0000313" key="2">
    <source>
        <dbReference type="EMBL" id="SHH85655.1"/>
    </source>
</evidence>
<dbReference type="RefSeq" id="WP_073197927.1">
    <property type="nucleotide sequence ID" value="NZ_FQXO01000103.1"/>
</dbReference>
<gene>
    <name evidence="2" type="ORF">SAMN02745135_02427</name>
</gene>
<dbReference type="Proteomes" id="UP000183967">
    <property type="component" value="Unassembled WGS sequence"/>
</dbReference>
<evidence type="ECO:0000313" key="3">
    <source>
        <dbReference type="Proteomes" id="UP000183967"/>
    </source>
</evidence>
<keyword evidence="1" id="KW-0732">Signal</keyword>